<dbReference type="PANTHER" id="PTHR44757">
    <property type="entry name" value="DIGUANYLATE CYCLASE DGCP"/>
    <property type="match status" value="1"/>
</dbReference>
<dbReference type="HOGENOM" id="CLU_000445_70_20_7"/>
<evidence type="ECO:0000259" key="4">
    <source>
        <dbReference type="PROSITE" id="PS50887"/>
    </source>
</evidence>
<dbReference type="InterPro" id="IPR001633">
    <property type="entry name" value="EAL_dom"/>
</dbReference>
<evidence type="ECO:0000259" key="1">
    <source>
        <dbReference type="PROSITE" id="PS50112"/>
    </source>
</evidence>
<dbReference type="SUPFAM" id="SSF141868">
    <property type="entry name" value="EAL domain-like"/>
    <property type="match status" value="1"/>
</dbReference>
<dbReference type="InterPro" id="IPR035965">
    <property type="entry name" value="PAS-like_dom_sf"/>
</dbReference>
<dbReference type="OrthoDB" id="5372181at2"/>
<protein>
    <submittedName>
        <fullName evidence="5">Diguanylate cyclase/phosphodiesterase with PAS/PAC sensor(S)</fullName>
    </submittedName>
</protein>
<evidence type="ECO:0000313" key="5">
    <source>
        <dbReference type="EMBL" id="ADV46486.1"/>
    </source>
</evidence>
<dbReference type="Pfam" id="PF00563">
    <property type="entry name" value="EAL"/>
    <property type="match status" value="1"/>
</dbReference>
<dbReference type="Proteomes" id="UP000008633">
    <property type="component" value="Chromosome"/>
</dbReference>
<dbReference type="SMART" id="SM00267">
    <property type="entry name" value="GGDEF"/>
    <property type="match status" value="1"/>
</dbReference>
<dbReference type="Pfam" id="PF13426">
    <property type="entry name" value="PAS_9"/>
    <property type="match status" value="1"/>
</dbReference>
<dbReference type="InterPro" id="IPR000160">
    <property type="entry name" value="GGDEF_dom"/>
</dbReference>
<dbReference type="eggNOG" id="COG5001">
    <property type="taxonomic scope" value="Bacteria"/>
</dbReference>
<dbReference type="CDD" id="cd01949">
    <property type="entry name" value="GGDEF"/>
    <property type="match status" value="1"/>
</dbReference>
<dbReference type="PROSITE" id="PS50887">
    <property type="entry name" value="GGDEF"/>
    <property type="match status" value="1"/>
</dbReference>
<dbReference type="STRING" id="749222.Nitsa_1233"/>
<dbReference type="NCBIfam" id="TIGR00254">
    <property type="entry name" value="GGDEF"/>
    <property type="match status" value="1"/>
</dbReference>
<evidence type="ECO:0000259" key="3">
    <source>
        <dbReference type="PROSITE" id="PS50883"/>
    </source>
</evidence>
<feature type="domain" description="GGDEF" evidence="4">
    <location>
        <begin position="346"/>
        <end position="479"/>
    </location>
</feature>
<proteinExistence type="predicted"/>
<name>E6WYH4_NITSE</name>
<dbReference type="InterPro" id="IPR043128">
    <property type="entry name" value="Rev_trsase/Diguanyl_cyclase"/>
</dbReference>
<dbReference type="InterPro" id="IPR000014">
    <property type="entry name" value="PAS"/>
</dbReference>
<dbReference type="InterPro" id="IPR013656">
    <property type="entry name" value="PAS_4"/>
</dbReference>
<reference evidence="5 6" key="1">
    <citation type="journal article" date="2011" name="Stand. Genomic Sci.">
        <title>Complete genome sequence of Nitratifractor salsuginis type strain (E9I37-1).</title>
        <authorList>
            <person name="Anderson I."/>
            <person name="Sikorski J."/>
            <person name="Zeytun A."/>
            <person name="Nolan M."/>
            <person name="Lapidus A."/>
            <person name="Lucas S."/>
            <person name="Hammon N."/>
            <person name="Deshpande S."/>
            <person name="Cheng J.F."/>
            <person name="Tapia R."/>
            <person name="Han C."/>
            <person name="Goodwin L."/>
            <person name="Pitluck S."/>
            <person name="Liolios K."/>
            <person name="Pagani I."/>
            <person name="Ivanova N."/>
            <person name="Huntemann M."/>
            <person name="Mavromatis K."/>
            <person name="Ovchinikova G."/>
            <person name="Pati A."/>
            <person name="Chen A."/>
            <person name="Palaniappan K."/>
            <person name="Land M."/>
            <person name="Hauser L."/>
            <person name="Brambilla E.M."/>
            <person name="Ngatchou-Djao O.D."/>
            <person name="Rohde M."/>
            <person name="Tindall B.J."/>
            <person name="Goker M."/>
            <person name="Detter J.C."/>
            <person name="Woyke T."/>
            <person name="Bristow J."/>
            <person name="Eisen J.A."/>
            <person name="Markowitz V."/>
            <person name="Hugenholtz P."/>
            <person name="Klenk H.P."/>
            <person name="Kyrpides N.C."/>
        </authorList>
    </citation>
    <scope>NUCLEOTIDE SEQUENCE [LARGE SCALE GENOMIC DNA]</scope>
    <source>
        <strain evidence="6">DSM 16511 / JCM 12458 / E9I37-1</strain>
    </source>
</reference>
<gene>
    <name evidence="5" type="ordered locus">Nitsa_1233</name>
</gene>
<dbReference type="SUPFAM" id="SSF55073">
    <property type="entry name" value="Nucleotide cyclase"/>
    <property type="match status" value="1"/>
</dbReference>
<reference evidence="6" key="2">
    <citation type="submission" date="2011-01" db="EMBL/GenBank/DDBJ databases">
        <title>The complete genome of Nitratifractor salsuginis DSM 16511.</title>
        <authorList>
            <consortium name="US DOE Joint Genome Institute (JGI-PGF)"/>
            <person name="Lucas S."/>
            <person name="Copeland A."/>
            <person name="Lapidus A."/>
            <person name="Bruce D."/>
            <person name="Goodwin L."/>
            <person name="Pitluck S."/>
            <person name="Kyrpides N."/>
            <person name="Mavromatis K."/>
            <person name="Ivanova N."/>
            <person name="Mikhailova N."/>
            <person name="Zeytun A."/>
            <person name="Detter J.C."/>
            <person name="Tapia R."/>
            <person name="Han C."/>
            <person name="Land M."/>
            <person name="Hauser L."/>
            <person name="Markowitz V."/>
            <person name="Cheng J.-F."/>
            <person name="Hugenholtz P."/>
            <person name="Woyke T."/>
            <person name="Wu D."/>
            <person name="Tindall B."/>
            <person name="Schuetze A."/>
            <person name="Brambilla E."/>
            <person name="Klenk H.-P."/>
            <person name="Eisen J.A."/>
        </authorList>
    </citation>
    <scope>NUCLEOTIDE SEQUENCE [LARGE SCALE GENOMIC DNA]</scope>
    <source>
        <strain evidence="6">DSM 16511 / JCM 12458 / E9I37-1</strain>
    </source>
</reference>
<dbReference type="NCBIfam" id="TIGR00229">
    <property type="entry name" value="sensory_box"/>
    <property type="match status" value="2"/>
</dbReference>
<dbReference type="GO" id="GO:0003824">
    <property type="term" value="F:catalytic activity"/>
    <property type="evidence" value="ECO:0007669"/>
    <property type="project" value="UniProtKB-ARBA"/>
</dbReference>
<dbReference type="InterPro" id="IPR000700">
    <property type="entry name" value="PAS-assoc_C"/>
</dbReference>
<dbReference type="PANTHER" id="PTHR44757:SF2">
    <property type="entry name" value="BIOFILM ARCHITECTURE MAINTENANCE PROTEIN MBAA"/>
    <property type="match status" value="1"/>
</dbReference>
<dbReference type="SMART" id="SM00091">
    <property type="entry name" value="PAS"/>
    <property type="match status" value="2"/>
</dbReference>
<organism evidence="5 6">
    <name type="scientific">Nitratifractor salsuginis (strain DSM 16511 / JCM 12458 / E9I37-1)</name>
    <dbReference type="NCBI Taxonomy" id="749222"/>
    <lineage>
        <taxon>Bacteria</taxon>
        <taxon>Pseudomonadati</taxon>
        <taxon>Campylobacterota</taxon>
        <taxon>Epsilonproteobacteria</taxon>
        <taxon>Campylobacterales</taxon>
        <taxon>Sulfurovaceae</taxon>
        <taxon>Nitratifractor</taxon>
    </lineage>
</organism>
<dbReference type="KEGG" id="nsa:Nitsa_1233"/>
<dbReference type="EMBL" id="CP002452">
    <property type="protein sequence ID" value="ADV46486.1"/>
    <property type="molecule type" value="Genomic_DNA"/>
</dbReference>
<keyword evidence="6" id="KW-1185">Reference proteome</keyword>
<dbReference type="PROSITE" id="PS50112">
    <property type="entry name" value="PAS"/>
    <property type="match status" value="2"/>
</dbReference>
<dbReference type="AlphaFoldDB" id="E6WYH4"/>
<dbReference type="CDD" id="cd01948">
    <property type="entry name" value="EAL"/>
    <property type="match status" value="1"/>
</dbReference>
<dbReference type="InterPro" id="IPR029787">
    <property type="entry name" value="Nucleotide_cyclase"/>
</dbReference>
<dbReference type="CDD" id="cd00130">
    <property type="entry name" value="PAS"/>
    <property type="match status" value="2"/>
</dbReference>
<evidence type="ECO:0000313" key="6">
    <source>
        <dbReference type="Proteomes" id="UP000008633"/>
    </source>
</evidence>
<dbReference type="SMART" id="SM00052">
    <property type="entry name" value="EAL"/>
    <property type="match status" value="1"/>
</dbReference>
<dbReference type="InterPro" id="IPR035919">
    <property type="entry name" value="EAL_sf"/>
</dbReference>
<feature type="domain" description="PAS" evidence="1">
    <location>
        <begin position="190"/>
        <end position="265"/>
    </location>
</feature>
<feature type="domain" description="EAL" evidence="3">
    <location>
        <begin position="488"/>
        <end position="742"/>
    </location>
</feature>
<dbReference type="SUPFAM" id="SSF55785">
    <property type="entry name" value="PYP-like sensor domain (PAS domain)"/>
    <property type="match status" value="2"/>
</dbReference>
<dbReference type="PROSITE" id="PS50113">
    <property type="entry name" value="PAC"/>
    <property type="match status" value="1"/>
</dbReference>
<dbReference type="PROSITE" id="PS50883">
    <property type="entry name" value="EAL"/>
    <property type="match status" value="1"/>
</dbReference>
<evidence type="ECO:0000259" key="2">
    <source>
        <dbReference type="PROSITE" id="PS50113"/>
    </source>
</evidence>
<sequence length="747" mass="86584">MHRLLERILRKEGLSPERAPDPDKWRSFLKKIERFFISADEDRYLLERSLEISSQEMQELIARSKEDSRQRITALVSAIPDLIFYVAEDGRYLDILSRNNDSFLYLPREQIIGRKISEIFPQGYAVFFMNAIREAIQSNTLQIIEYSMPVQGEKQYFEARIMPTNLKEEGKKTVVAIVRDMTASKRSTDYLNVIKKIFEDATEGIFITSYDGSYVEANEAFYHILGLEDKALPGIRLDDFQSLVDPRTYQHIVQSLEIDKSFHGEVQIRNESGHDKLIWLTIDTIYNEYGEVEYRVAMLTDISELQRSREKLRYTATHDILTRLPNRALLFERLDEVLNQSQSNGSEGALFFIDLDNFKIINDTVGHAVGDKVLVECVERIMRVIRREDIFGRLGGDEFLLIVENIKDHDVPMYLAQKILEEIRKPMEFEGERFEISASIGIAVFPKDSLEREELIRFADMAMYRAKQEGKNRFCYYSTKMDQAIRKYHQIERQLKEALNSEGFYLIYQPQVDIASGKIVGVEALLRVDEYIALDFNPSEFIPIAEESELINRIGEWVFHESCRQVRHWLDESGTAPLVAINLSRRRLLDEYFPERLTEIIAGYDLEPCHFELEITETIFSQMSESNCQVISRLQEMGFLIAIDDFGTGYSSLANLKHFNVDKLKVDRSFVSDIAKNESDRAITEASVNLAHSLGLKVIAEGVETREQLEILREMGCDEMQGHLFSPPIPPEKIQQMILEHSLENLW</sequence>
<dbReference type="FunFam" id="3.30.70.270:FF:000001">
    <property type="entry name" value="Diguanylate cyclase domain protein"/>
    <property type="match status" value="1"/>
</dbReference>
<dbReference type="Gene3D" id="3.30.450.20">
    <property type="entry name" value="PAS domain"/>
    <property type="match status" value="2"/>
</dbReference>
<accession>E6WYH4</accession>
<dbReference type="Gene3D" id="3.20.20.450">
    <property type="entry name" value="EAL domain"/>
    <property type="match status" value="1"/>
</dbReference>
<feature type="domain" description="PAS" evidence="1">
    <location>
        <begin position="68"/>
        <end position="139"/>
    </location>
</feature>
<dbReference type="RefSeq" id="WP_013554177.1">
    <property type="nucleotide sequence ID" value="NC_014935.1"/>
</dbReference>
<feature type="domain" description="PAC" evidence="2">
    <location>
        <begin position="262"/>
        <end position="314"/>
    </location>
</feature>
<dbReference type="InterPro" id="IPR052155">
    <property type="entry name" value="Biofilm_reg_signaling"/>
</dbReference>
<dbReference type="Gene3D" id="3.30.70.270">
    <property type="match status" value="1"/>
</dbReference>
<dbReference type="Pfam" id="PF08448">
    <property type="entry name" value="PAS_4"/>
    <property type="match status" value="1"/>
</dbReference>
<dbReference type="Pfam" id="PF00990">
    <property type="entry name" value="GGDEF"/>
    <property type="match status" value="1"/>
</dbReference>